<organism evidence="8 9">
    <name type="scientific">Novosphingobium aerophilum</name>
    <dbReference type="NCBI Taxonomy" id="2839843"/>
    <lineage>
        <taxon>Bacteria</taxon>
        <taxon>Pseudomonadati</taxon>
        <taxon>Pseudomonadota</taxon>
        <taxon>Alphaproteobacteria</taxon>
        <taxon>Sphingomonadales</taxon>
        <taxon>Sphingomonadaceae</taxon>
        <taxon>Novosphingobium</taxon>
    </lineage>
</organism>
<evidence type="ECO:0000313" key="9">
    <source>
        <dbReference type="Proteomes" id="UP000520156"/>
    </source>
</evidence>
<proteinExistence type="inferred from homology"/>
<sequence>MPKQRLDAATCLILQCILGRKRTDYWDTLISGFILTCYESGAKTYVFRFQDEYGRQCQRTIGAYGDITFAQAQKIAKKYRAEVVMGGNPAARKAEKKAVPTYAELADQHMAFVRTYQKVPANTEAVLRVHIRPRWDKKRLDEITPPEVAKWLGELREKGLAPATVEKIRITFNRSFELALKWQTPGVKFNPVRGIPRPRFNNARDRFLTSEEATRLLKACETSLNPQLKNIVGLLLLTGARKRELLDAKWENISFERRAWFIPTSKTGKARHVPLSKPALDLIAKLPRYDKCPYLLPNPRTKKPYTCIKHPWDTARDAAGLPGLHLHDLRHSAASFMINAGIDLFAVGKVLGHADHQSTMRYSHLANDTLMQAVEAGAAKMNVNWAGTAPADVQDSDD</sequence>
<evidence type="ECO:0000256" key="1">
    <source>
        <dbReference type="ARBA" id="ARBA00008857"/>
    </source>
</evidence>
<dbReference type="GO" id="GO:0015074">
    <property type="term" value="P:DNA integration"/>
    <property type="evidence" value="ECO:0007669"/>
    <property type="project" value="UniProtKB-KW"/>
</dbReference>
<dbReference type="PANTHER" id="PTHR30629">
    <property type="entry name" value="PROPHAGE INTEGRASE"/>
    <property type="match status" value="1"/>
</dbReference>
<comment type="caution">
    <text evidence="8">The sequence shown here is derived from an EMBL/GenBank/DDBJ whole genome shotgun (WGS) entry which is preliminary data.</text>
</comment>
<keyword evidence="2" id="KW-0229">DNA integration</keyword>
<dbReference type="InterPro" id="IPR010998">
    <property type="entry name" value="Integrase_recombinase_N"/>
</dbReference>
<dbReference type="PROSITE" id="PS51898">
    <property type="entry name" value="TYR_RECOMBINASE"/>
    <property type="match status" value="1"/>
</dbReference>
<keyword evidence="3 5" id="KW-0238">DNA-binding</keyword>
<dbReference type="SUPFAM" id="SSF56349">
    <property type="entry name" value="DNA breaking-rejoining enzymes"/>
    <property type="match status" value="1"/>
</dbReference>
<dbReference type="Proteomes" id="UP000520156">
    <property type="component" value="Unassembled WGS sequence"/>
</dbReference>
<keyword evidence="9" id="KW-1185">Reference proteome</keyword>
<dbReference type="GO" id="GO:0003677">
    <property type="term" value="F:DNA binding"/>
    <property type="evidence" value="ECO:0007669"/>
    <property type="project" value="UniProtKB-UniRule"/>
</dbReference>
<evidence type="ECO:0000313" key="8">
    <source>
        <dbReference type="EMBL" id="MBC2653280.1"/>
    </source>
</evidence>
<dbReference type="PANTHER" id="PTHR30629:SF2">
    <property type="entry name" value="PROPHAGE INTEGRASE INTS-RELATED"/>
    <property type="match status" value="1"/>
</dbReference>
<dbReference type="Gene3D" id="1.10.150.130">
    <property type="match status" value="1"/>
</dbReference>
<dbReference type="Pfam" id="PF13356">
    <property type="entry name" value="Arm-DNA-bind_3"/>
    <property type="match status" value="1"/>
</dbReference>
<feature type="domain" description="Core-binding (CB)" evidence="7">
    <location>
        <begin position="100"/>
        <end position="180"/>
    </location>
</feature>
<dbReference type="CDD" id="cd00796">
    <property type="entry name" value="INT_Rci_Hp1_C"/>
    <property type="match status" value="1"/>
</dbReference>
<protein>
    <submittedName>
        <fullName evidence="8">Site-specific integrase</fullName>
    </submittedName>
</protein>
<evidence type="ECO:0000256" key="3">
    <source>
        <dbReference type="ARBA" id="ARBA00023125"/>
    </source>
</evidence>
<dbReference type="InterPro" id="IPR038488">
    <property type="entry name" value="Integrase_DNA-bd_sf"/>
</dbReference>
<gene>
    <name evidence="8" type="ORF">H7F49_16445</name>
</gene>
<evidence type="ECO:0000259" key="6">
    <source>
        <dbReference type="PROSITE" id="PS51898"/>
    </source>
</evidence>
<dbReference type="Pfam" id="PF00589">
    <property type="entry name" value="Phage_integrase"/>
    <property type="match status" value="1"/>
</dbReference>
<name>A0A7X1FA92_9SPHN</name>
<accession>A0A7X1FA92</accession>
<dbReference type="InterPro" id="IPR025166">
    <property type="entry name" value="Integrase_DNA_bind_dom"/>
</dbReference>
<keyword evidence="4" id="KW-0233">DNA recombination</keyword>
<dbReference type="InterPro" id="IPR011010">
    <property type="entry name" value="DNA_brk_join_enz"/>
</dbReference>
<dbReference type="PROSITE" id="PS51900">
    <property type="entry name" value="CB"/>
    <property type="match status" value="1"/>
</dbReference>
<dbReference type="GO" id="GO:0006310">
    <property type="term" value="P:DNA recombination"/>
    <property type="evidence" value="ECO:0007669"/>
    <property type="project" value="UniProtKB-KW"/>
</dbReference>
<dbReference type="InterPro" id="IPR044068">
    <property type="entry name" value="CB"/>
</dbReference>
<dbReference type="InterPro" id="IPR050808">
    <property type="entry name" value="Phage_Integrase"/>
</dbReference>
<dbReference type="EMBL" id="JACLAU010000042">
    <property type="protein sequence ID" value="MBC2653280.1"/>
    <property type="molecule type" value="Genomic_DNA"/>
</dbReference>
<evidence type="ECO:0000256" key="5">
    <source>
        <dbReference type="PROSITE-ProRule" id="PRU01248"/>
    </source>
</evidence>
<dbReference type="InterPro" id="IPR002104">
    <property type="entry name" value="Integrase_catalytic"/>
</dbReference>
<evidence type="ECO:0000256" key="4">
    <source>
        <dbReference type="ARBA" id="ARBA00023172"/>
    </source>
</evidence>
<dbReference type="InterPro" id="IPR013762">
    <property type="entry name" value="Integrase-like_cat_sf"/>
</dbReference>
<dbReference type="RefSeq" id="WP_185684664.1">
    <property type="nucleotide sequence ID" value="NZ_JACLAU010000042.1"/>
</dbReference>
<evidence type="ECO:0000259" key="7">
    <source>
        <dbReference type="PROSITE" id="PS51900"/>
    </source>
</evidence>
<comment type="similarity">
    <text evidence="1">Belongs to the 'phage' integrase family.</text>
</comment>
<dbReference type="Gene3D" id="3.30.160.390">
    <property type="entry name" value="Integrase, DNA-binding domain"/>
    <property type="match status" value="1"/>
</dbReference>
<dbReference type="Gene3D" id="1.10.443.10">
    <property type="entry name" value="Intergrase catalytic core"/>
    <property type="match status" value="1"/>
</dbReference>
<feature type="domain" description="Tyr recombinase" evidence="6">
    <location>
        <begin position="203"/>
        <end position="375"/>
    </location>
</feature>
<dbReference type="AlphaFoldDB" id="A0A7X1FA92"/>
<evidence type="ECO:0000256" key="2">
    <source>
        <dbReference type="ARBA" id="ARBA00022908"/>
    </source>
</evidence>
<reference evidence="8 9" key="1">
    <citation type="submission" date="2020-08" db="EMBL/GenBank/DDBJ databases">
        <title>The genome sequence of Novosphingobium flavum 4Y4.</title>
        <authorList>
            <person name="Liu Y."/>
        </authorList>
    </citation>
    <scope>NUCLEOTIDE SEQUENCE [LARGE SCALE GENOMIC DNA]</scope>
    <source>
        <strain evidence="8 9">4Y4</strain>
    </source>
</reference>